<evidence type="ECO:0000313" key="2">
    <source>
        <dbReference type="Proteomes" id="UP000831701"/>
    </source>
</evidence>
<name>A0ACB8X2H5_9TELE</name>
<organism evidence="1 2">
    <name type="scientific">Scortum barcoo</name>
    <name type="common">barcoo grunter</name>
    <dbReference type="NCBI Taxonomy" id="214431"/>
    <lineage>
        <taxon>Eukaryota</taxon>
        <taxon>Metazoa</taxon>
        <taxon>Chordata</taxon>
        <taxon>Craniata</taxon>
        <taxon>Vertebrata</taxon>
        <taxon>Euteleostomi</taxon>
        <taxon>Actinopterygii</taxon>
        <taxon>Neopterygii</taxon>
        <taxon>Teleostei</taxon>
        <taxon>Neoteleostei</taxon>
        <taxon>Acanthomorphata</taxon>
        <taxon>Eupercaria</taxon>
        <taxon>Centrarchiformes</taxon>
        <taxon>Terapontoidei</taxon>
        <taxon>Terapontidae</taxon>
        <taxon>Scortum</taxon>
    </lineage>
</organism>
<dbReference type="EMBL" id="CM041533">
    <property type="protein sequence ID" value="KAI3374204.1"/>
    <property type="molecule type" value="Genomic_DNA"/>
</dbReference>
<evidence type="ECO:0000313" key="1">
    <source>
        <dbReference type="EMBL" id="KAI3374204.1"/>
    </source>
</evidence>
<sequence>MKTLERLVLAHLRPLVSSFIDPLQFAYQPDIGCIQHHPAQAAGGQAAASWGGSSPHYMDFGLPHTHRPQFVRVQGFESDRLLCSTGAPQGTVLAPFLFTLYTADFSYNTPSCHLQKFSDDSAVVGLITDGDDREYRGLIQDFADWCLRNNLQINAGKTKELVVDFRRRSHSPPAPVSIQGTDIDTVKSYKYLGVHLNDSLDWSDNTNALVKKGNSRLFLLRRLRSFGVQGPLLRTFYDSVVASAIFYGIVCWASSITDRDRRRMDRLVRRASSVLGCPLDSVEVVGNRRMMAKLSSLLNQHVPPSTGQSDSSGQLLQLAGYQGPTLEPAWRPGVGACRLSWPGGHLVGTQPKGSARNGPDVGGLAFQ</sequence>
<accession>A0ACB8X2H5</accession>
<dbReference type="Proteomes" id="UP000831701">
    <property type="component" value="Chromosome 3"/>
</dbReference>
<reference evidence="1" key="1">
    <citation type="submission" date="2022-04" db="EMBL/GenBank/DDBJ databases">
        <title>Jade perch genome.</title>
        <authorList>
            <person name="Chao B."/>
        </authorList>
    </citation>
    <scope>NUCLEOTIDE SEQUENCE</scope>
    <source>
        <strain evidence="1">CB-2022</strain>
    </source>
</reference>
<proteinExistence type="predicted"/>
<gene>
    <name evidence="1" type="ORF">L3Q82_006060</name>
</gene>
<protein>
    <submittedName>
        <fullName evidence="1">Uncharacterized protein</fullName>
    </submittedName>
</protein>
<comment type="caution">
    <text evidence="1">The sequence shown here is derived from an EMBL/GenBank/DDBJ whole genome shotgun (WGS) entry which is preliminary data.</text>
</comment>
<keyword evidence="2" id="KW-1185">Reference proteome</keyword>